<keyword evidence="3" id="KW-0808">Transferase</keyword>
<dbReference type="eggNOG" id="COG0438">
    <property type="taxonomic scope" value="Bacteria"/>
</dbReference>
<dbReference type="InterPro" id="IPR050194">
    <property type="entry name" value="Glycosyltransferase_grp1"/>
</dbReference>
<evidence type="ECO:0000313" key="3">
    <source>
        <dbReference type="EMBL" id="CDG41280.1"/>
    </source>
</evidence>
<accession>A0A060QJX7</accession>
<proteinExistence type="predicted"/>
<evidence type="ECO:0000259" key="1">
    <source>
        <dbReference type="Pfam" id="PF00534"/>
    </source>
</evidence>
<protein>
    <submittedName>
        <fullName evidence="3">Glycosyltransferase</fullName>
        <ecNumber evidence="3">2.4.1.-</ecNumber>
    </submittedName>
</protein>
<dbReference type="EMBL" id="CBLX010000027">
    <property type="protein sequence ID" value="CDG41280.1"/>
    <property type="molecule type" value="Genomic_DNA"/>
</dbReference>
<feature type="domain" description="Glycosyl transferase family 1" evidence="1">
    <location>
        <begin position="199"/>
        <end position="365"/>
    </location>
</feature>
<feature type="domain" description="Glycosyltransferase subfamily 4-like N-terminal" evidence="2">
    <location>
        <begin position="30"/>
        <end position="179"/>
    </location>
</feature>
<reference evidence="3 4" key="2">
    <citation type="journal article" date="2014" name="PLoS ONE">
        <title>Evolution of mitochondria reconstructed from the energy metabolism of living bacteria.</title>
        <authorList>
            <person name="Degli Esposti M."/>
            <person name="Chouaia B."/>
            <person name="Comandatore F."/>
            <person name="Crotti E."/>
            <person name="Sassera D."/>
            <person name="Lievens P.M."/>
            <person name="Daffonchio D."/>
            <person name="Bandi C."/>
        </authorList>
    </citation>
    <scope>NUCLEOTIDE SEQUENCE [LARGE SCALE GENOMIC DNA]</scope>
    <source>
        <strain evidence="3 4">SF2.1</strain>
    </source>
</reference>
<dbReference type="SUPFAM" id="SSF53756">
    <property type="entry name" value="UDP-Glycosyltransferase/glycogen phosphorylase"/>
    <property type="match status" value="1"/>
</dbReference>
<dbReference type="CDD" id="cd03808">
    <property type="entry name" value="GT4_CapM-like"/>
    <property type="match status" value="1"/>
</dbReference>
<evidence type="ECO:0000313" key="4">
    <source>
        <dbReference type="Proteomes" id="UP000027583"/>
    </source>
</evidence>
<sequence length="385" mass="42673">MKKRRSKANIPPGSGTALRILEITNVDFAMWQFIHPLMRALREAGHEVEGGCAEGDHLVPVRDDGFVVHALPMARSYSPVAQWRALRAIIRLIRHTRPDLVHGHMPISGFLARIAAWWCDVPLIAYTCHGYLFNQPGSWRRRVLSFVMEWLAGQVTDRYMTVSHAEARDARRLRIHPWPKAVGNGRDPQLYRPDQTIRRAYREALGLDDTSIVVIAVSRIVRHKGYPELLRAMEAVPGAILVIVGERLASDHGDSMTAEFAAAASVLGNRLRLLGYREDTSRLLAAADIFALPSHFEGLPMSVIEAMLSGLPVVATDIRGPNEQVVHGETGFLVPPGLAAPLADVLNQLVRDPALRTAMGQAGRDRATQLYDEKKVLSRVVTLLS</sequence>
<comment type="caution">
    <text evidence="3">The sequence shown here is derived from an EMBL/GenBank/DDBJ whole genome shotgun (WGS) entry which is preliminary data.</text>
</comment>
<dbReference type="InterPro" id="IPR028098">
    <property type="entry name" value="Glyco_trans_4-like_N"/>
</dbReference>
<keyword evidence="3" id="KW-0328">Glycosyltransferase</keyword>
<dbReference type="Pfam" id="PF00534">
    <property type="entry name" value="Glycos_transf_1"/>
    <property type="match status" value="1"/>
</dbReference>
<dbReference type="PANTHER" id="PTHR45947:SF3">
    <property type="entry name" value="SULFOQUINOVOSYL TRANSFERASE SQD2"/>
    <property type="match status" value="1"/>
</dbReference>
<dbReference type="EC" id="2.4.1.-" evidence="3"/>
<organism evidence="3 4">
    <name type="scientific">Asaia bogorensis</name>
    <dbReference type="NCBI Taxonomy" id="91915"/>
    <lineage>
        <taxon>Bacteria</taxon>
        <taxon>Pseudomonadati</taxon>
        <taxon>Pseudomonadota</taxon>
        <taxon>Alphaproteobacteria</taxon>
        <taxon>Acetobacterales</taxon>
        <taxon>Acetobacteraceae</taxon>
        <taxon>Asaia</taxon>
    </lineage>
</organism>
<dbReference type="Pfam" id="PF13579">
    <property type="entry name" value="Glyco_trans_4_4"/>
    <property type="match status" value="1"/>
</dbReference>
<dbReference type="PANTHER" id="PTHR45947">
    <property type="entry name" value="SULFOQUINOVOSYL TRANSFERASE SQD2"/>
    <property type="match status" value="1"/>
</dbReference>
<evidence type="ECO:0000259" key="2">
    <source>
        <dbReference type="Pfam" id="PF13579"/>
    </source>
</evidence>
<dbReference type="Gene3D" id="3.40.50.2000">
    <property type="entry name" value="Glycogen Phosphorylase B"/>
    <property type="match status" value="2"/>
</dbReference>
<dbReference type="AlphaFoldDB" id="A0A060QJX7"/>
<gene>
    <name evidence="3" type="ORF">ASAP_3235</name>
</gene>
<dbReference type="InterPro" id="IPR001296">
    <property type="entry name" value="Glyco_trans_1"/>
</dbReference>
<reference evidence="3 4" key="1">
    <citation type="journal article" date="2014" name="Genome Biol. Evol.">
        <title>Acetic acid bacteria genomes reveal functional traits for adaptation to life in insect guts.</title>
        <authorList>
            <person name="Chouaia B."/>
            <person name="Gaiarsa S."/>
            <person name="Crotti E."/>
            <person name="Comandatore F."/>
            <person name="Degli Esposti M."/>
            <person name="Ricci I."/>
            <person name="Alma A."/>
            <person name="Favia G."/>
            <person name="Bandi C."/>
            <person name="Daffonchio D."/>
        </authorList>
    </citation>
    <scope>NUCLEOTIDE SEQUENCE [LARGE SCALE GENOMIC DNA]</scope>
    <source>
        <strain evidence="3 4">SF2.1</strain>
    </source>
</reference>
<dbReference type="GO" id="GO:0016757">
    <property type="term" value="F:glycosyltransferase activity"/>
    <property type="evidence" value="ECO:0007669"/>
    <property type="project" value="UniProtKB-KW"/>
</dbReference>
<dbReference type="Proteomes" id="UP000027583">
    <property type="component" value="Unassembled WGS sequence"/>
</dbReference>
<name>A0A060QJX7_9PROT</name>